<protein>
    <submittedName>
        <fullName evidence="2">Uncharacterized protein</fullName>
    </submittedName>
</protein>
<keyword evidence="3" id="KW-1185">Reference proteome</keyword>
<evidence type="ECO:0000256" key="1">
    <source>
        <dbReference type="SAM" id="MobiDB-lite"/>
    </source>
</evidence>
<name>A0A918ZI61_9ACTN</name>
<gene>
    <name evidence="2" type="ORF">GCM10018785_22970</name>
</gene>
<feature type="compositionally biased region" description="Gly residues" evidence="1">
    <location>
        <begin position="24"/>
        <end position="36"/>
    </location>
</feature>
<evidence type="ECO:0000313" key="2">
    <source>
        <dbReference type="EMBL" id="GHE52821.1"/>
    </source>
</evidence>
<evidence type="ECO:0000313" key="3">
    <source>
        <dbReference type="Proteomes" id="UP000608024"/>
    </source>
</evidence>
<proteinExistence type="predicted"/>
<dbReference type="AlphaFoldDB" id="A0A918ZI61"/>
<feature type="compositionally biased region" description="Polar residues" evidence="1">
    <location>
        <begin position="60"/>
        <end position="70"/>
    </location>
</feature>
<sequence>MATAGARQKTRATGPREGAYEGPAGPGARPGNGVGGRWRQAPAAEAASLAARSASHMRGQVTQVSSGRSV</sequence>
<dbReference type="Proteomes" id="UP000608024">
    <property type="component" value="Unassembled WGS sequence"/>
</dbReference>
<feature type="region of interest" description="Disordered" evidence="1">
    <location>
        <begin position="1"/>
        <end position="70"/>
    </location>
</feature>
<reference evidence="2" key="1">
    <citation type="journal article" date="2014" name="Int. J. Syst. Evol. Microbiol.">
        <title>Complete genome sequence of Corynebacterium casei LMG S-19264T (=DSM 44701T), isolated from a smear-ripened cheese.</title>
        <authorList>
            <consortium name="US DOE Joint Genome Institute (JGI-PGF)"/>
            <person name="Walter F."/>
            <person name="Albersmeier A."/>
            <person name="Kalinowski J."/>
            <person name="Ruckert C."/>
        </authorList>
    </citation>
    <scope>NUCLEOTIDE SEQUENCE</scope>
    <source>
        <strain evidence="2">JCM 4784</strain>
    </source>
</reference>
<organism evidence="2 3">
    <name type="scientific">Streptomyces longispororuber</name>
    <dbReference type="NCBI Taxonomy" id="68230"/>
    <lineage>
        <taxon>Bacteria</taxon>
        <taxon>Bacillati</taxon>
        <taxon>Actinomycetota</taxon>
        <taxon>Actinomycetes</taxon>
        <taxon>Kitasatosporales</taxon>
        <taxon>Streptomycetaceae</taxon>
        <taxon>Streptomyces</taxon>
    </lineage>
</organism>
<comment type="caution">
    <text evidence="2">The sequence shown here is derived from an EMBL/GenBank/DDBJ whole genome shotgun (WGS) entry which is preliminary data.</text>
</comment>
<feature type="compositionally biased region" description="Low complexity" evidence="1">
    <location>
        <begin position="41"/>
        <end position="54"/>
    </location>
</feature>
<reference evidence="2" key="2">
    <citation type="submission" date="2020-09" db="EMBL/GenBank/DDBJ databases">
        <authorList>
            <person name="Sun Q."/>
            <person name="Ohkuma M."/>
        </authorList>
    </citation>
    <scope>NUCLEOTIDE SEQUENCE</scope>
    <source>
        <strain evidence="2">JCM 4784</strain>
    </source>
</reference>
<accession>A0A918ZI61</accession>
<dbReference type="EMBL" id="BNBT01000025">
    <property type="protein sequence ID" value="GHE52821.1"/>
    <property type="molecule type" value="Genomic_DNA"/>
</dbReference>